<evidence type="ECO:0000259" key="3">
    <source>
        <dbReference type="Pfam" id="PF02470"/>
    </source>
</evidence>
<protein>
    <submittedName>
        <fullName evidence="4">MlaD family protein</fullName>
    </submittedName>
</protein>
<keyword evidence="5" id="KW-1185">Reference proteome</keyword>
<dbReference type="Pfam" id="PF02470">
    <property type="entry name" value="MlaD"/>
    <property type="match status" value="1"/>
</dbReference>
<dbReference type="SUPFAM" id="SSF58100">
    <property type="entry name" value="Bacterial hemolysins"/>
    <property type="match status" value="1"/>
</dbReference>
<name>A0ABV3R407_9HYPH</name>
<gene>
    <name evidence="4" type="ORF">ABUE31_18845</name>
</gene>
<dbReference type="InterPro" id="IPR003399">
    <property type="entry name" value="Mce/MlaD"/>
</dbReference>
<feature type="transmembrane region" description="Helical" evidence="2">
    <location>
        <begin position="7"/>
        <end position="27"/>
    </location>
</feature>
<dbReference type="RefSeq" id="WP_367725266.1">
    <property type="nucleotide sequence ID" value="NZ_JBFOCH010000010.1"/>
</dbReference>
<dbReference type="SUPFAM" id="SSF58104">
    <property type="entry name" value="Methyl-accepting chemotaxis protein (MCP) signaling domain"/>
    <property type="match status" value="1"/>
</dbReference>
<accession>A0ABV3R407</accession>
<dbReference type="EMBL" id="JBFOCI010000006">
    <property type="protein sequence ID" value="MEW9808050.1"/>
    <property type="molecule type" value="Genomic_DNA"/>
</dbReference>
<organism evidence="4 5">
    <name type="scientific">Mesorhizobium marinum</name>
    <dbReference type="NCBI Taxonomy" id="3228790"/>
    <lineage>
        <taxon>Bacteria</taxon>
        <taxon>Pseudomonadati</taxon>
        <taxon>Pseudomonadota</taxon>
        <taxon>Alphaproteobacteria</taxon>
        <taxon>Hyphomicrobiales</taxon>
        <taxon>Phyllobacteriaceae</taxon>
        <taxon>Mesorhizobium</taxon>
    </lineage>
</organism>
<keyword evidence="2" id="KW-0812">Transmembrane</keyword>
<evidence type="ECO:0000256" key="1">
    <source>
        <dbReference type="SAM" id="Coils"/>
    </source>
</evidence>
<dbReference type="Gene3D" id="1.10.287.950">
    <property type="entry name" value="Methyl-accepting chemotaxis protein"/>
    <property type="match status" value="1"/>
</dbReference>
<evidence type="ECO:0000313" key="4">
    <source>
        <dbReference type="EMBL" id="MEW9808050.1"/>
    </source>
</evidence>
<evidence type="ECO:0000256" key="2">
    <source>
        <dbReference type="SAM" id="Phobius"/>
    </source>
</evidence>
<comment type="caution">
    <text evidence="4">The sequence shown here is derived from an EMBL/GenBank/DDBJ whole genome shotgun (WGS) entry which is preliminary data.</text>
</comment>
<keyword evidence="1" id="KW-0175">Coiled coil</keyword>
<feature type="domain" description="Mce/MlaD" evidence="3">
    <location>
        <begin position="47"/>
        <end position="114"/>
    </location>
</feature>
<reference evidence="4 5" key="1">
    <citation type="submission" date="2024-06" db="EMBL/GenBank/DDBJ databases">
        <authorList>
            <person name="Tuo L."/>
        </authorList>
    </citation>
    <scope>NUCLEOTIDE SEQUENCE [LARGE SCALE GENOMIC DNA]</scope>
    <source>
        <strain evidence="4 5">ZMM04-5</strain>
    </source>
</reference>
<sequence length="457" mass="48806">METRANYVIVGIFTVVAIVAAFLFVYWTSAIGDRGETTTLRVRIPGSASGLGRGSAVLFNGVKVGDVRRVYIDVLNPTVAIADTEIDRLTPITKSTQADVGIAGLTGQANIELKGADPKEPNLLDEAEAEDRIAEIVANPSAVTNLLQTAQDIFTRADNVLNDLETFTREVRGPLTQTARNVETFSKALADNSDGIDKFLSSVSALSEELAGVSGKLDGTLKAAEDLLNSVDRQKIENIVGNVETFTQSLKEQSDRFDEIVGGVDKAVATINDFARQAGQTLTKVDGVLDGVDPQTVRMALADIAKASASADKAATDIARFTDKLAPRAEDVDKIISDAREISGRLNAASTRVDGILVKVDKLLGSGEAEGVMADASATLKAFREVAETLNSRLAGIMDGLGRFSGQGLRDVEALVQDSRRSINRIEQAISDLERNPQRLITGGDGTVRQYDGRARR</sequence>
<feature type="coiled-coil region" evidence="1">
    <location>
        <begin position="409"/>
        <end position="436"/>
    </location>
</feature>
<dbReference type="Proteomes" id="UP001556196">
    <property type="component" value="Unassembled WGS sequence"/>
</dbReference>
<keyword evidence="2" id="KW-1133">Transmembrane helix</keyword>
<dbReference type="PANTHER" id="PTHR36698">
    <property type="entry name" value="BLL5892 PROTEIN"/>
    <property type="match status" value="1"/>
</dbReference>
<proteinExistence type="predicted"/>
<keyword evidence="2" id="KW-0472">Membrane</keyword>
<evidence type="ECO:0000313" key="5">
    <source>
        <dbReference type="Proteomes" id="UP001556196"/>
    </source>
</evidence>
<dbReference type="PANTHER" id="PTHR36698:SF2">
    <property type="entry name" value="MCE_MLAD DOMAIN-CONTAINING PROTEIN"/>
    <property type="match status" value="1"/>
</dbReference>